<dbReference type="EMBL" id="JAPESX010000488">
    <property type="protein sequence ID" value="KAJ8121057.1"/>
    <property type="molecule type" value="Genomic_DNA"/>
</dbReference>
<dbReference type="Proteomes" id="UP001153334">
    <property type="component" value="Unassembled WGS sequence"/>
</dbReference>
<protein>
    <submittedName>
        <fullName evidence="1">Uncharacterized protein</fullName>
    </submittedName>
</protein>
<gene>
    <name evidence="1" type="ORF">ONZ43_g2399</name>
</gene>
<reference evidence="1" key="1">
    <citation type="submission" date="2022-11" db="EMBL/GenBank/DDBJ databases">
        <title>Genome Sequence of Nemania bipapillata.</title>
        <authorList>
            <person name="Buettner E."/>
        </authorList>
    </citation>
    <scope>NUCLEOTIDE SEQUENCE</scope>
    <source>
        <strain evidence="1">CP14</strain>
    </source>
</reference>
<name>A0ACC2J0R4_9PEZI</name>
<accession>A0ACC2J0R4</accession>
<keyword evidence="2" id="KW-1185">Reference proteome</keyword>
<comment type="caution">
    <text evidence="1">The sequence shown here is derived from an EMBL/GenBank/DDBJ whole genome shotgun (WGS) entry which is preliminary data.</text>
</comment>
<evidence type="ECO:0000313" key="2">
    <source>
        <dbReference type="Proteomes" id="UP001153334"/>
    </source>
</evidence>
<evidence type="ECO:0000313" key="1">
    <source>
        <dbReference type="EMBL" id="KAJ8121057.1"/>
    </source>
</evidence>
<proteinExistence type="predicted"/>
<organism evidence="1 2">
    <name type="scientific">Nemania bipapillata</name>
    <dbReference type="NCBI Taxonomy" id="110536"/>
    <lineage>
        <taxon>Eukaryota</taxon>
        <taxon>Fungi</taxon>
        <taxon>Dikarya</taxon>
        <taxon>Ascomycota</taxon>
        <taxon>Pezizomycotina</taxon>
        <taxon>Sordariomycetes</taxon>
        <taxon>Xylariomycetidae</taxon>
        <taxon>Xylariales</taxon>
        <taxon>Xylariaceae</taxon>
        <taxon>Nemania</taxon>
    </lineage>
</organism>
<sequence length="1469" mass="163083">METNKIEDGESVPSVDTDPSETSLWDVAFDQLSEADQATLGFAEGAPAPSPSKLVQSVEETKQECRRKQWTLFTSKSGEAFAVQDVLDSIVVWVNKFKEVGDMAVQYDTAHAALPWAVIRFFLQMAVNDCDTFGNMLQAVEKATNIVATYTELETRVLLRRSVLTRQLSVALLKLYKDVLHFLAEAHKYYKHHTIISCYAERRFKAALKGPISIVDAPILSIEQHEKAVFRLCSLVQNECTGNALTDMAESLIRNSKLQSERKLEDRRAQLLAWVNGVDTRNTFEGALKYRQDGTCNWVLELQEMQAWRSTSIPPKAKLFWLHGPPGFGKTILCAWTIQDLNKSNPDCTAYFFCVAENRSTQDPYAILRSWIAQLMSQNAKVVTLVESIFSQRTSKDQTLSQLELWQLFVTIGQSGLGFTLVVDGFDECTHIDSKTKYHTRDPRNIFLKELVTNLAKTDFRVLVVSRDIADIRDCLQPDVSHSDNLEAFEYGITARDTGADVAAFSENMVNKALPNKVPGLRESLAKTAATRSEGMFLWIKLLENEISSGQNAWELQQTITEMPAGISEAYSRELERIIKLDERPRSAALAILRWVLFAVRPLQVKELAEALAISNMPDDETAYPRNRLPDAWEEGFVDEEYVDEMILGRCGSLIHLRSNKTEESLADRTVHFVHFSVKEYLLSLQDAKYLFGPSGRVQAGEEETHLAHICLRYLALPVFADSLTDKAAYPFLSYAAWAWYFHSCPMMNLKLNNGQWELAAPIDHTSESSEGGASEGETSEGETSEEETSEEEASEEEAEPAGTHQSPSTMSLSLQSPLYYASLLGIEEIVKWLEDEGLDCNCKGGLYGFPLQAAVVGKHIAIVSHLINRSADVNSEGGHFTTALMAAASVATPEIANLLIEAGADVSVTNRGGCTALHAAAKRGNVDIINALLGAGASIDLRASQVRSGRTPLHYACIEGHREAVKVLKSKGADMELQDSRHRRAIWLAVINGHEELACDLIDMGVSTAHCEDEDFEGSTTSVSLLVVAAYAMEGTKFIKKLLESGLDVNGRGWGWTALHEAAMRDTPDALRILIDAGGDLTQCSDSGITPIFVSASCGKVETLKYMLEYIEKSKRDGFWGKHSPLWTAIIDGHGDIAKLLLDSGIPTHWICEDNQETLFDTALGNGYDDIATLIVERGGFRELDHMDSQPDSLACILFAGDTETAEQLLATSTSPVYTESEYSEALRVISTRGWLSIAKLLIARGARAGDQDGNGRTSLHHAVTHGHLDLAGFLVEKGASLMVRDTVGSTPIDLTIRRGQEGLDFIRQHMVDLSMVINRRPSLLLTKEKREATMRPSEIRQAITGEWSGHYEHLSWEKGNRGPMSIHIGATSSDDNESAKHQSAEPTMTASLEFFNRDEEDEAGMFHFYGFVDPVGVIWWAKLYHKWGWLYKGKLDITTRTIRGTWGSNLSLWHGTFELRQTVTAEV</sequence>